<dbReference type="EMBL" id="JAKJXO020000021">
    <property type="protein sequence ID" value="KAL1592360.1"/>
    <property type="molecule type" value="Genomic_DNA"/>
</dbReference>
<dbReference type="InterPro" id="IPR006806">
    <property type="entry name" value="NDUFA5"/>
</dbReference>
<dbReference type="PANTHER" id="PTHR12653">
    <property type="entry name" value="NADH-UBIQUINONE OXIDOREDUCTASE 13 KD-B SUBUNIT"/>
    <property type="match status" value="1"/>
</dbReference>
<dbReference type="PANTHER" id="PTHR12653:SF0">
    <property type="entry name" value="NADH DEHYDROGENASE [UBIQUINONE] 1 ALPHA SUBCOMPLEX SUBUNIT 5"/>
    <property type="match status" value="1"/>
</dbReference>
<evidence type="ECO:0000313" key="9">
    <source>
        <dbReference type="EMBL" id="KAL1592360.1"/>
    </source>
</evidence>
<keyword evidence="10" id="KW-1185">Reference proteome</keyword>
<gene>
    <name evidence="9" type="ORF">SLS60_011439</name>
</gene>
<evidence type="ECO:0000256" key="8">
    <source>
        <dbReference type="ARBA" id="ARBA00023136"/>
    </source>
</evidence>
<evidence type="ECO:0000256" key="2">
    <source>
        <dbReference type="ARBA" id="ARBA00010261"/>
    </source>
</evidence>
<evidence type="ECO:0000256" key="5">
    <source>
        <dbReference type="ARBA" id="ARBA00022792"/>
    </source>
</evidence>
<protein>
    <submittedName>
        <fullName evidence="9">Uncharacterized protein</fullName>
    </submittedName>
</protein>
<keyword evidence="7" id="KW-0496">Mitochondrion</keyword>
<name>A0ABR3QJM8_9PLEO</name>
<reference evidence="9 10" key="1">
    <citation type="submission" date="2024-02" db="EMBL/GenBank/DDBJ databases">
        <title>De novo assembly and annotation of 12 fungi associated with fruit tree decline syndrome in Ontario, Canada.</title>
        <authorList>
            <person name="Sulman M."/>
            <person name="Ellouze W."/>
            <person name="Ilyukhin E."/>
        </authorList>
    </citation>
    <scope>NUCLEOTIDE SEQUENCE [LARGE SCALE GENOMIC DNA]</scope>
    <source>
        <strain evidence="9 10">M42-189</strain>
    </source>
</reference>
<keyword evidence="8" id="KW-0472">Membrane</keyword>
<comment type="similarity">
    <text evidence="2">Belongs to the complex I NDUFA5 subunit family.</text>
</comment>
<keyword evidence="4" id="KW-0679">Respiratory chain</keyword>
<sequence>MRAAARLLAAVRQGKYLEPGTPTGLTGLLTHPSPRSSLLYHYTATLDKLQKIPESSVYRQSTEALTKHRLKIIEEATPVGWAQWQETIRDKIHEDPSAFEFTETSQGTIAKPPKYQEIDPRTIYAEWDGEAPVNFPPGMRTQAQRTSHVKAFKGDANYSPERTVSPIKLPPEPQYTVEAWVHLSQLMIVAHVGRISELESRLGGGLIEEVIQVAEGEHQLVDEMIKAKVWEPLEEPAPEGQWKFFERGLAGHTKTQHP</sequence>
<comment type="subcellular location">
    <subcellularLocation>
        <location evidence="1">Mitochondrion inner membrane</location>
        <topology evidence="1">Peripheral membrane protein</topology>
        <orientation evidence="1">Matrix side</orientation>
    </subcellularLocation>
</comment>
<keyword evidence="3" id="KW-0813">Transport</keyword>
<dbReference type="Pfam" id="PF04716">
    <property type="entry name" value="ETC_C1_NDUFA5"/>
    <property type="match status" value="1"/>
</dbReference>
<organism evidence="9 10">
    <name type="scientific">Paraconiothyrium brasiliense</name>
    <dbReference type="NCBI Taxonomy" id="300254"/>
    <lineage>
        <taxon>Eukaryota</taxon>
        <taxon>Fungi</taxon>
        <taxon>Dikarya</taxon>
        <taxon>Ascomycota</taxon>
        <taxon>Pezizomycotina</taxon>
        <taxon>Dothideomycetes</taxon>
        <taxon>Pleosporomycetidae</taxon>
        <taxon>Pleosporales</taxon>
        <taxon>Massarineae</taxon>
        <taxon>Didymosphaeriaceae</taxon>
        <taxon>Paraconiothyrium</taxon>
    </lineage>
</organism>
<dbReference type="Proteomes" id="UP001521785">
    <property type="component" value="Unassembled WGS sequence"/>
</dbReference>
<evidence type="ECO:0000256" key="1">
    <source>
        <dbReference type="ARBA" id="ARBA00004443"/>
    </source>
</evidence>
<keyword evidence="5" id="KW-0999">Mitochondrion inner membrane</keyword>
<evidence type="ECO:0000313" key="10">
    <source>
        <dbReference type="Proteomes" id="UP001521785"/>
    </source>
</evidence>
<evidence type="ECO:0000256" key="4">
    <source>
        <dbReference type="ARBA" id="ARBA00022660"/>
    </source>
</evidence>
<evidence type="ECO:0000256" key="6">
    <source>
        <dbReference type="ARBA" id="ARBA00022982"/>
    </source>
</evidence>
<keyword evidence="6" id="KW-0249">Electron transport</keyword>
<comment type="caution">
    <text evidence="9">The sequence shown here is derived from an EMBL/GenBank/DDBJ whole genome shotgun (WGS) entry which is preliminary data.</text>
</comment>
<proteinExistence type="inferred from homology"/>
<accession>A0ABR3QJM8</accession>
<evidence type="ECO:0000256" key="3">
    <source>
        <dbReference type="ARBA" id="ARBA00022448"/>
    </source>
</evidence>
<evidence type="ECO:0000256" key="7">
    <source>
        <dbReference type="ARBA" id="ARBA00023128"/>
    </source>
</evidence>